<evidence type="ECO:0000256" key="1">
    <source>
        <dbReference type="SAM" id="MobiDB-lite"/>
    </source>
</evidence>
<protein>
    <submittedName>
        <fullName evidence="2">Uncharacterized protein</fullName>
    </submittedName>
</protein>
<sequence length="200" mass="22628">MGRRKLSEQEKAERVIRERDRGRQRRLNARQNTKTHNTDIRPHHTTTPTSNAPIEIISEDTEFLNSETTLRTDTSPRPEAPLRSIDDQASSLSCLNPIRVSVACGATLTSGQITTGEDEVEETLPAVEAPESHAFPQYDHDEGNSIRPGRPQIDPAVSPRERTRVRVQRHRDQQHLTRAQQVVQWFADSQDPPPTLEFSA</sequence>
<dbReference type="EMBL" id="JXCE01000799">
    <property type="protein sequence ID" value="KPA35987.1"/>
    <property type="molecule type" value="Genomic_DNA"/>
</dbReference>
<dbReference type="AlphaFoldDB" id="A0A0N0DAY0"/>
<feature type="compositionally biased region" description="Basic and acidic residues" evidence="1">
    <location>
        <begin position="159"/>
        <end position="175"/>
    </location>
</feature>
<dbReference type="Proteomes" id="UP000037904">
    <property type="component" value="Unassembled WGS sequence"/>
</dbReference>
<keyword evidence="3" id="KW-1185">Reference proteome</keyword>
<feature type="region of interest" description="Disordered" evidence="1">
    <location>
        <begin position="128"/>
        <end position="177"/>
    </location>
</feature>
<evidence type="ECO:0000313" key="2">
    <source>
        <dbReference type="EMBL" id="KPA35987.1"/>
    </source>
</evidence>
<comment type="caution">
    <text evidence="2">The sequence shown here is derived from an EMBL/GenBank/DDBJ whole genome shotgun (WGS) entry which is preliminary data.</text>
</comment>
<proteinExistence type="predicted"/>
<evidence type="ECO:0000313" key="3">
    <source>
        <dbReference type="Proteomes" id="UP000037904"/>
    </source>
</evidence>
<accession>A0A0N0DAY0</accession>
<reference evidence="2 3" key="1">
    <citation type="submission" date="2015-04" db="EMBL/GenBank/DDBJ databases">
        <title>The draft genome sequence of Fusarium langsethiae, a T-2/HT-2 mycotoxin producer.</title>
        <authorList>
            <person name="Lysoe E."/>
            <person name="Divon H.H."/>
            <person name="Terzi V."/>
            <person name="Orru L."/>
            <person name="Lamontanara A."/>
            <person name="Kolseth A.-K."/>
            <person name="Frandsen R.J."/>
            <person name="Nielsen K."/>
            <person name="Thrane U."/>
        </authorList>
    </citation>
    <scope>NUCLEOTIDE SEQUENCE [LARGE SCALE GENOMIC DNA]</scope>
    <source>
        <strain evidence="2 3">Fl201059</strain>
    </source>
</reference>
<feature type="compositionally biased region" description="Basic and acidic residues" evidence="1">
    <location>
        <begin position="1"/>
        <end position="21"/>
    </location>
</feature>
<name>A0A0N0DAY0_FUSLA</name>
<organism evidence="2 3">
    <name type="scientific">Fusarium langsethiae</name>
    <dbReference type="NCBI Taxonomy" id="179993"/>
    <lineage>
        <taxon>Eukaryota</taxon>
        <taxon>Fungi</taxon>
        <taxon>Dikarya</taxon>
        <taxon>Ascomycota</taxon>
        <taxon>Pezizomycotina</taxon>
        <taxon>Sordariomycetes</taxon>
        <taxon>Hypocreomycetidae</taxon>
        <taxon>Hypocreales</taxon>
        <taxon>Nectriaceae</taxon>
        <taxon>Fusarium</taxon>
    </lineage>
</organism>
<gene>
    <name evidence="2" type="ORF">FLAG1_11267</name>
</gene>
<feature type="region of interest" description="Disordered" evidence="1">
    <location>
        <begin position="1"/>
        <end position="53"/>
    </location>
</feature>